<dbReference type="EMBL" id="JABTEG010000002">
    <property type="protein sequence ID" value="KAG4305804.1"/>
    <property type="molecule type" value="Genomic_DNA"/>
</dbReference>
<accession>A0ACB7CFW4</accession>
<evidence type="ECO:0000313" key="2">
    <source>
        <dbReference type="Proteomes" id="UP000768646"/>
    </source>
</evidence>
<comment type="caution">
    <text evidence="1">The sequence shown here is derived from an EMBL/GenBank/DDBJ whole genome shotgun (WGS) entry which is preliminary data.</text>
</comment>
<name>A0ACB7CFW4_9ASCO</name>
<evidence type="ECO:0000313" key="1">
    <source>
        <dbReference type="EMBL" id="KAG4305804.1"/>
    </source>
</evidence>
<gene>
    <name evidence="1" type="ORF">PORY_000714</name>
</gene>
<dbReference type="Proteomes" id="UP000768646">
    <property type="component" value="Unassembled WGS sequence"/>
</dbReference>
<keyword evidence="2" id="KW-1185">Reference proteome</keyword>
<sequence>MLFLFKCSAFNIHFNNLVKPLLEIMPYAPLPKIIINTLKTHSGTKKRWSSLPSGKFKRKKAGKTHLNSGKNSTRLNRLGKTAYADKGKKGPQTRHLRHLLPFN</sequence>
<protein>
    <submittedName>
        <fullName evidence="1">Uncharacterized protein</fullName>
    </submittedName>
</protein>
<organism evidence="1 2">
    <name type="scientific">Pneumocystis oryctolagi</name>
    <dbReference type="NCBI Taxonomy" id="42067"/>
    <lineage>
        <taxon>Eukaryota</taxon>
        <taxon>Fungi</taxon>
        <taxon>Dikarya</taxon>
        <taxon>Ascomycota</taxon>
        <taxon>Taphrinomycotina</taxon>
        <taxon>Pneumocystomycetes</taxon>
        <taxon>Pneumocystaceae</taxon>
        <taxon>Pneumocystis</taxon>
    </lineage>
</organism>
<reference evidence="1 2" key="1">
    <citation type="journal article" date="2021" name="Commun. Biol.">
        <title>Genomic insights into the host specific adaptation of the Pneumocystis genus.</title>
        <authorList>
            <person name="Cisse O.H."/>
            <person name="Ma L."/>
            <person name="Dekker J.P."/>
            <person name="Khil P.P."/>
            <person name="Youn J.-H."/>
            <person name="Brenchley J.M."/>
            <person name="Blair R."/>
            <person name="Pahar B."/>
            <person name="Chabe M."/>
            <person name="Van Rompay K.K.A."/>
            <person name="Keesler R."/>
            <person name="Sukura A."/>
            <person name="Hirsch V."/>
            <person name="Kutty G."/>
            <person name="Liu Y."/>
            <person name="Peng L."/>
            <person name="Chen J."/>
            <person name="Song J."/>
            <person name="Weissenbacher-Lang C."/>
            <person name="Xu J."/>
            <person name="Upham N.S."/>
            <person name="Stajich J.E."/>
            <person name="Cuomo C.A."/>
            <person name="Cushion M.T."/>
            <person name="Kovacs J.A."/>
        </authorList>
    </citation>
    <scope>NUCLEOTIDE SEQUENCE [LARGE SCALE GENOMIC DNA]</scope>
    <source>
        <strain evidence="1 2">RABM</strain>
    </source>
</reference>
<proteinExistence type="predicted"/>